<dbReference type="AlphaFoldDB" id="A0A9D3Y6L6"/>
<evidence type="ECO:0000313" key="2">
    <source>
        <dbReference type="EMBL" id="KAH3692734.1"/>
    </source>
</evidence>
<feature type="region of interest" description="Disordered" evidence="1">
    <location>
        <begin position="64"/>
        <end position="86"/>
    </location>
</feature>
<name>A0A9D3Y6L6_DREPO</name>
<dbReference type="EMBL" id="JAIWYP010000020">
    <property type="protein sequence ID" value="KAH3692734.1"/>
    <property type="molecule type" value="Genomic_DNA"/>
</dbReference>
<evidence type="ECO:0000256" key="1">
    <source>
        <dbReference type="SAM" id="MobiDB-lite"/>
    </source>
</evidence>
<sequence>MFFSTFQPPILSGDPSHLHEDVVSKTWMVQWSVTGYLTAEQTPTATPSLSLELDCGTSYQSTSQFYRPQSHSGKDWPASNSNIELS</sequence>
<dbReference type="Proteomes" id="UP000828390">
    <property type="component" value="Unassembled WGS sequence"/>
</dbReference>
<reference evidence="2" key="1">
    <citation type="journal article" date="2019" name="bioRxiv">
        <title>The Genome of the Zebra Mussel, Dreissena polymorpha: A Resource for Invasive Species Research.</title>
        <authorList>
            <person name="McCartney M.A."/>
            <person name="Auch B."/>
            <person name="Kono T."/>
            <person name="Mallez S."/>
            <person name="Zhang Y."/>
            <person name="Obille A."/>
            <person name="Becker A."/>
            <person name="Abrahante J.E."/>
            <person name="Garbe J."/>
            <person name="Badalamenti J.P."/>
            <person name="Herman A."/>
            <person name="Mangelson H."/>
            <person name="Liachko I."/>
            <person name="Sullivan S."/>
            <person name="Sone E.D."/>
            <person name="Koren S."/>
            <person name="Silverstein K.A.T."/>
            <person name="Beckman K.B."/>
            <person name="Gohl D.M."/>
        </authorList>
    </citation>
    <scope>NUCLEOTIDE SEQUENCE</scope>
    <source>
        <strain evidence="2">Duluth1</strain>
        <tissue evidence="2">Whole animal</tissue>
    </source>
</reference>
<evidence type="ECO:0000313" key="3">
    <source>
        <dbReference type="Proteomes" id="UP000828390"/>
    </source>
</evidence>
<accession>A0A9D3Y6L6</accession>
<comment type="caution">
    <text evidence="2">The sequence shown here is derived from an EMBL/GenBank/DDBJ whole genome shotgun (WGS) entry which is preliminary data.</text>
</comment>
<keyword evidence="3" id="KW-1185">Reference proteome</keyword>
<proteinExistence type="predicted"/>
<gene>
    <name evidence="2" type="ORF">DPMN_193888</name>
</gene>
<organism evidence="2 3">
    <name type="scientific">Dreissena polymorpha</name>
    <name type="common">Zebra mussel</name>
    <name type="synonym">Mytilus polymorpha</name>
    <dbReference type="NCBI Taxonomy" id="45954"/>
    <lineage>
        <taxon>Eukaryota</taxon>
        <taxon>Metazoa</taxon>
        <taxon>Spiralia</taxon>
        <taxon>Lophotrochozoa</taxon>
        <taxon>Mollusca</taxon>
        <taxon>Bivalvia</taxon>
        <taxon>Autobranchia</taxon>
        <taxon>Heteroconchia</taxon>
        <taxon>Euheterodonta</taxon>
        <taxon>Imparidentia</taxon>
        <taxon>Neoheterodontei</taxon>
        <taxon>Myida</taxon>
        <taxon>Dreissenoidea</taxon>
        <taxon>Dreissenidae</taxon>
        <taxon>Dreissena</taxon>
    </lineage>
</organism>
<reference evidence="2" key="2">
    <citation type="submission" date="2020-11" db="EMBL/GenBank/DDBJ databases">
        <authorList>
            <person name="McCartney M.A."/>
            <person name="Auch B."/>
            <person name="Kono T."/>
            <person name="Mallez S."/>
            <person name="Becker A."/>
            <person name="Gohl D.M."/>
            <person name="Silverstein K.A.T."/>
            <person name="Koren S."/>
            <person name="Bechman K.B."/>
            <person name="Herman A."/>
            <person name="Abrahante J.E."/>
            <person name="Garbe J."/>
        </authorList>
    </citation>
    <scope>NUCLEOTIDE SEQUENCE</scope>
    <source>
        <strain evidence="2">Duluth1</strain>
        <tissue evidence="2">Whole animal</tissue>
    </source>
</reference>
<protein>
    <submittedName>
        <fullName evidence="2">Uncharacterized protein</fullName>
    </submittedName>
</protein>